<dbReference type="Gene3D" id="3.40.850.10">
    <property type="entry name" value="Kinesin motor domain"/>
    <property type="match status" value="1"/>
</dbReference>
<dbReference type="Gene3D" id="1.20.58.530">
    <property type="match status" value="1"/>
</dbReference>
<proteinExistence type="inferred from homology"/>
<organism evidence="8 9">
    <name type="scientific">Plasmodium relictum</name>
    <dbReference type="NCBI Taxonomy" id="85471"/>
    <lineage>
        <taxon>Eukaryota</taxon>
        <taxon>Sar</taxon>
        <taxon>Alveolata</taxon>
        <taxon>Apicomplexa</taxon>
        <taxon>Aconoidasida</taxon>
        <taxon>Haemosporida</taxon>
        <taxon>Plasmodiidae</taxon>
        <taxon>Plasmodium</taxon>
        <taxon>Plasmodium (Haemamoeba)</taxon>
    </lineage>
</organism>
<comment type="similarity">
    <text evidence="6">Belongs to the TRAFAC class myosin-kinesin ATPase superfamily. Myosin family.</text>
</comment>
<evidence type="ECO:0000259" key="7">
    <source>
        <dbReference type="PROSITE" id="PS51456"/>
    </source>
</evidence>
<dbReference type="GO" id="GO:0005524">
    <property type="term" value="F:ATP binding"/>
    <property type="evidence" value="ECO:0007669"/>
    <property type="project" value="UniProtKB-KW"/>
</dbReference>
<dbReference type="Gene3D" id="6.20.240.20">
    <property type="match status" value="1"/>
</dbReference>
<keyword evidence="3 6" id="KW-0518">Myosin</keyword>
<dbReference type="RefSeq" id="XP_028533996.1">
    <property type="nucleotide sequence ID" value="XM_028677626.1"/>
</dbReference>
<evidence type="ECO:0000256" key="3">
    <source>
        <dbReference type="ARBA" id="ARBA00023123"/>
    </source>
</evidence>
<dbReference type="InterPro" id="IPR001609">
    <property type="entry name" value="Myosin_head_motor_dom-like"/>
</dbReference>
<evidence type="ECO:0000256" key="6">
    <source>
        <dbReference type="PROSITE-ProRule" id="PRU00782"/>
    </source>
</evidence>
<dbReference type="GO" id="GO:0016020">
    <property type="term" value="C:membrane"/>
    <property type="evidence" value="ECO:0007669"/>
    <property type="project" value="TreeGrafter"/>
</dbReference>
<dbReference type="Pfam" id="PF00063">
    <property type="entry name" value="Myosin_head"/>
    <property type="match status" value="1"/>
</dbReference>
<keyword evidence="4" id="KW-0505">Motor protein</keyword>
<evidence type="ECO:0000256" key="2">
    <source>
        <dbReference type="ARBA" id="ARBA00022840"/>
    </source>
</evidence>
<dbReference type="GO" id="GO:0051015">
    <property type="term" value="F:actin filament binding"/>
    <property type="evidence" value="ECO:0007669"/>
    <property type="project" value="TreeGrafter"/>
</dbReference>
<sequence>MNNSENFNLNEEKLVWCNNSPSTIEQNDLLYSLCNVIEKKNDEQVLLTECENGDKGCTFVCDSKNLYEANRQQFPLDQDDIIKLKYINDPTVLHHLYERYKNEIFYTKMGPLLIYINANKNINDDNEKIIEKYKFNRNIEELDLNVYNVANIALNNLNNLKKSQSIIVTGESGSGRSEISKKIINFLSYTKNKEKSSANNKESNVSEILKLSNYIIEAFGNAKTEKNKNCSRFVKLYTIFMNDKEVSSYEIKKLLLDKERLINRGLNESSFNVFYYILNGSDEIFKRKYFLKNIEDYNILKNENERKKSDDELGFSQLLKSLQYIFEDEKEIGLIFSVLSALLLLGNIKVLKNSDKNILNPNFIIQIPINYEKEQTKLEHDFYNQSIDDNTKIFLVASKLLNINPEILLNYFTKNDICDDVIHSRAYNEAEIKKRIECFIKTCYEELFNWIILKINSKSNIKNIKKNDPCINILDVIYFENLKENSLNELLINTTNEAIRKIYVDFFFKKRLKIYKDEDIESNKLNYIDNENLFKLLVSREESLFSFLENACIEKTFEKNNLCSLIMKKFHNNEYIKTNPMKKNNSFVIVHSNEEINYITENFIDKNVDILTCNFIEMIKKSDSTYMQQLCSFYNYDKSGKIMKDNVRYNIYSQCNLSKKEYKSKDQMLVTLLRNNLVELIKIVELTFCHFILCINPYENKNKLNFDKKLVLNQLNKFHIFELSQLKNGYFPYIFCFREFLETFRYLCENNNKTIDENDMKKMINRESIENLLNSYNISPKDWCIGKNMIFLNDQSLKILMSYNLSKYKISETIDSKDSSSELSSEKKMALELEKVTEKKSYSKEIIRSNIKMEKQEQIIQSYNTKINIEYNDRDEKEKELLSVYSDIVDLKNEDTLNDDKFSLDEYNKYNTSYFNKNCKSKTKNVDFKSFNEKNNILLNMESRFIEKNESNKNSRNTYGIMNFINSVTMYTKKLNQIHQALKEFDPINDQLKKDSVFNLGMENFYNEKDIFDDIKSENQDKKNENINEGNIYEDVTNNSKINADKLNKDEISESEIKVDEINESKENKDEVNEDKIIEDTINENENNSTKLDDLTYQDENNTFVEKSKCSFGETVDEDNMDENFTLDKTINFNYSESINYPLCCQSNLICLMNNLVNNYNDPKEIVHENYSIEKKIDNVKENDSVNCISSLKFKNTNEKLELLDRLNDLYIYNSNEKQIVMNILKQIKNDIGKIHGNKWNIFLCSSDCYFISYTTKEDELILTKECNRLKDRIMYSQEFHPIKKVNQEVCEYGNTNVVEYLSLPENKKVHEIYVSNNVDEKYLKDHYKILCYRSRKVNKFDFLSARSFYRSIEYKILSTRNITYVNTDFSYMDDKMKYNFKQHVINEFINNPDISMEDLSYSLLNLATYFYHEKDGTWCVFISTEKSFAGIVNIVKNRYLRMTVQNKNKKYNVILFETPS</sequence>
<dbReference type="OMA" id="NITHVHT"/>
<keyword evidence="9" id="KW-1185">Reference proteome</keyword>
<dbReference type="Gene3D" id="1.10.10.820">
    <property type="match status" value="1"/>
</dbReference>
<dbReference type="Gene3D" id="1.20.120.720">
    <property type="entry name" value="Myosin VI head, motor domain, U50 subdomain"/>
    <property type="match status" value="1"/>
</dbReference>
<keyword evidence="5 6" id="KW-0009">Actin-binding</keyword>
<dbReference type="Proteomes" id="UP000220158">
    <property type="component" value="Chromosome 11"/>
</dbReference>
<evidence type="ECO:0000313" key="8">
    <source>
        <dbReference type="EMBL" id="CRH00995.1"/>
    </source>
</evidence>
<evidence type="ECO:0000313" key="9">
    <source>
        <dbReference type="Proteomes" id="UP000220158"/>
    </source>
</evidence>
<comment type="caution">
    <text evidence="6">Lacks conserved residue(s) required for the propagation of feature annotation.</text>
</comment>
<dbReference type="KEGG" id="prel:PRELSG_1134300"/>
<dbReference type="GO" id="GO:0007015">
    <property type="term" value="P:actin filament organization"/>
    <property type="evidence" value="ECO:0007669"/>
    <property type="project" value="TreeGrafter"/>
</dbReference>
<dbReference type="InterPro" id="IPR036961">
    <property type="entry name" value="Kinesin_motor_dom_sf"/>
</dbReference>
<feature type="domain" description="Myosin motor" evidence="7">
    <location>
        <begin position="76"/>
        <end position="805"/>
    </location>
</feature>
<dbReference type="GO" id="GO:0000146">
    <property type="term" value="F:microfilament motor activity"/>
    <property type="evidence" value="ECO:0007669"/>
    <property type="project" value="TreeGrafter"/>
</dbReference>
<dbReference type="GO" id="GO:0005737">
    <property type="term" value="C:cytoplasm"/>
    <property type="evidence" value="ECO:0007669"/>
    <property type="project" value="TreeGrafter"/>
</dbReference>
<feature type="region of interest" description="Actin-binding" evidence="6">
    <location>
        <begin position="677"/>
        <end position="699"/>
    </location>
</feature>
<dbReference type="EMBL" id="LN835306">
    <property type="protein sequence ID" value="CRH00995.1"/>
    <property type="molecule type" value="Genomic_DNA"/>
</dbReference>
<dbReference type="PANTHER" id="PTHR13140:SF270">
    <property type="entry name" value="MYOSIN-12"/>
    <property type="match status" value="1"/>
</dbReference>
<dbReference type="GeneID" id="39737122"/>
<dbReference type="GO" id="GO:0016459">
    <property type="term" value="C:myosin complex"/>
    <property type="evidence" value="ECO:0007669"/>
    <property type="project" value="UniProtKB-KW"/>
</dbReference>
<dbReference type="VEuPathDB" id="PlasmoDB:PRELSG_1134300"/>
<name>A0A1J1H7V7_PLARL</name>
<evidence type="ECO:0000256" key="5">
    <source>
        <dbReference type="ARBA" id="ARBA00023203"/>
    </source>
</evidence>
<dbReference type="SUPFAM" id="SSF52540">
    <property type="entry name" value="P-loop containing nucleoside triphosphate hydrolases"/>
    <property type="match status" value="1"/>
</dbReference>
<keyword evidence="2" id="KW-0067">ATP-binding</keyword>
<dbReference type="PANTHER" id="PTHR13140">
    <property type="entry name" value="MYOSIN"/>
    <property type="match status" value="1"/>
</dbReference>
<dbReference type="InterPro" id="IPR027417">
    <property type="entry name" value="P-loop_NTPase"/>
</dbReference>
<reference evidence="8 9" key="1">
    <citation type="submission" date="2015-04" db="EMBL/GenBank/DDBJ databases">
        <authorList>
            <consortium name="Pathogen Informatics"/>
        </authorList>
    </citation>
    <scope>NUCLEOTIDE SEQUENCE [LARGE SCALE GENOMIC DNA]</scope>
    <source>
        <strain evidence="8 9">SGS1</strain>
    </source>
</reference>
<dbReference type="OrthoDB" id="370884at2759"/>
<dbReference type="PROSITE" id="PS51456">
    <property type="entry name" value="MYOSIN_MOTOR"/>
    <property type="match status" value="1"/>
</dbReference>
<evidence type="ECO:0000256" key="1">
    <source>
        <dbReference type="ARBA" id="ARBA00022741"/>
    </source>
</evidence>
<protein>
    <submittedName>
        <fullName evidence="8">Myosin E, putative, putative</fullName>
    </submittedName>
</protein>
<evidence type="ECO:0000256" key="4">
    <source>
        <dbReference type="ARBA" id="ARBA00023175"/>
    </source>
</evidence>
<accession>A0A1J1H7V7</accession>
<keyword evidence="1" id="KW-0547">Nucleotide-binding</keyword>
<dbReference type="PRINTS" id="PR00193">
    <property type="entry name" value="MYOSINHEAVY"/>
</dbReference>
<gene>
    <name evidence="8" type="ORF">PRELSG_1134300</name>
</gene>
<dbReference type="SMART" id="SM00242">
    <property type="entry name" value="MYSc"/>
    <property type="match status" value="1"/>
</dbReference>